<feature type="transmembrane region" description="Helical" evidence="1">
    <location>
        <begin position="242"/>
        <end position="264"/>
    </location>
</feature>
<protein>
    <submittedName>
        <fullName evidence="2">Uncharacterized protein</fullName>
    </submittedName>
</protein>
<keyword evidence="1" id="KW-0812">Transmembrane</keyword>
<keyword evidence="1" id="KW-1133">Transmembrane helix</keyword>
<comment type="caution">
    <text evidence="2">The sequence shown here is derived from an EMBL/GenBank/DDBJ whole genome shotgun (WGS) entry which is preliminary data.</text>
</comment>
<organism evidence="2 3">
    <name type="scientific">Trypanosoma rangeli</name>
    <dbReference type="NCBI Taxonomy" id="5698"/>
    <lineage>
        <taxon>Eukaryota</taxon>
        <taxon>Discoba</taxon>
        <taxon>Euglenozoa</taxon>
        <taxon>Kinetoplastea</taxon>
        <taxon>Metakinetoplastina</taxon>
        <taxon>Trypanosomatida</taxon>
        <taxon>Trypanosomatidae</taxon>
        <taxon>Trypanosoma</taxon>
        <taxon>Herpetosoma</taxon>
    </lineage>
</organism>
<feature type="transmembrane region" description="Helical" evidence="1">
    <location>
        <begin position="49"/>
        <end position="70"/>
    </location>
</feature>
<evidence type="ECO:0000313" key="3">
    <source>
        <dbReference type="Proteomes" id="UP000283634"/>
    </source>
</evidence>
<reference evidence="2 3" key="1">
    <citation type="journal article" date="2018" name="BMC Genomics">
        <title>Genomic comparison of Trypanosoma conorhini and Trypanosoma rangeli to Trypanosoma cruzi strains of high and low virulence.</title>
        <authorList>
            <person name="Bradwell K.R."/>
            <person name="Koparde V.N."/>
            <person name="Matveyev A.V."/>
            <person name="Serrano M.G."/>
            <person name="Alves J.M."/>
            <person name="Parikh H."/>
            <person name="Huang B."/>
            <person name="Lee V."/>
            <person name="Espinosa-Alvarez O."/>
            <person name="Ortiz P.A."/>
            <person name="Costa-Martins A.G."/>
            <person name="Teixeira M.M."/>
            <person name="Buck G.A."/>
        </authorList>
    </citation>
    <scope>NUCLEOTIDE SEQUENCE [LARGE SCALE GENOMIC DNA]</scope>
    <source>
        <strain evidence="2 3">AM80</strain>
    </source>
</reference>
<dbReference type="AlphaFoldDB" id="A0A3R7MCL0"/>
<accession>A0A3R7MCL0</accession>
<dbReference type="RefSeq" id="XP_029237468.1">
    <property type="nucleotide sequence ID" value="XM_029382680.1"/>
</dbReference>
<proteinExistence type="predicted"/>
<name>A0A3R7MCL0_TRYRA</name>
<keyword evidence="1" id="KW-0472">Membrane</keyword>
<dbReference type="EMBL" id="MKGL01000198">
    <property type="protein sequence ID" value="RNF03368.1"/>
    <property type="molecule type" value="Genomic_DNA"/>
</dbReference>
<keyword evidence="3" id="KW-1185">Reference proteome</keyword>
<evidence type="ECO:0000313" key="2">
    <source>
        <dbReference type="EMBL" id="RNF03368.1"/>
    </source>
</evidence>
<dbReference type="Proteomes" id="UP000283634">
    <property type="component" value="Unassembled WGS sequence"/>
</dbReference>
<sequence>MPVAAAASTSFLTMRPTPPPVPVMPSSDTLSSWAVLRASGDALTRPPLVVAAVAGVVVAAVAGVVAAAVATSCTPAGAAPAVCQFFTSSELMPSASSTMRHTVSPTAASSPLCRRMRARNPSSDTLSYDTMALSVSTLHHVSPGPTGPPNLHDPLRDLPLLHRRREGGHRDGCDGKAAKARHGAAQLLNRASAEHRCLDIDRNMLVCKSLYLRTPKRRCILVLGCSLSSVFIIFFNPSFVDCVFVCFFVLVVLLFQFFLLVVVVA</sequence>
<dbReference type="GeneID" id="40329747"/>
<gene>
    <name evidence="2" type="ORF">TraAM80_05814</name>
</gene>
<evidence type="ECO:0000256" key="1">
    <source>
        <dbReference type="SAM" id="Phobius"/>
    </source>
</evidence>
<feature type="transmembrane region" description="Helical" evidence="1">
    <location>
        <begin position="219"/>
        <end position="236"/>
    </location>
</feature>